<dbReference type="RefSeq" id="WP_259871885.1">
    <property type="nucleotide sequence ID" value="NZ_JAMQJZ010000025.1"/>
</dbReference>
<evidence type="ECO:0000256" key="2">
    <source>
        <dbReference type="ARBA" id="ARBA00022692"/>
    </source>
</evidence>
<gene>
    <name evidence="6" type="ORF">NC661_20145</name>
</gene>
<dbReference type="Pfam" id="PF09685">
    <property type="entry name" value="MamF_MmsF"/>
    <property type="match status" value="1"/>
</dbReference>
<comment type="subcellular location">
    <subcellularLocation>
        <location evidence="1">Membrane</location>
        <topology evidence="1">Multi-pass membrane protein</topology>
    </subcellularLocation>
</comment>
<protein>
    <submittedName>
        <fullName evidence="6">DUF4870 domain-containing protein</fullName>
    </submittedName>
</protein>
<evidence type="ECO:0000256" key="3">
    <source>
        <dbReference type="ARBA" id="ARBA00022989"/>
    </source>
</evidence>
<evidence type="ECO:0000313" key="7">
    <source>
        <dbReference type="Proteomes" id="UP001145072"/>
    </source>
</evidence>
<sequence length="107" mass="12433">MVNSDEKLYALLIYLLSFPFPILGPLIIWLLKREESEYVDFHGKEYCNFFISYVIYFTISGVLTVLLIGFVLLPIVGLMLTIFTIIAAVKSYSGERYRIPLIFHFIK</sequence>
<keyword evidence="7" id="KW-1185">Reference proteome</keyword>
<evidence type="ECO:0000313" key="6">
    <source>
        <dbReference type="EMBL" id="MDC3422669.1"/>
    </source>
</evidence>
<dbReference type="AlphaFoldDB" id="A0A9X3WSL3"/>
<evidence type="ECO:0000256" key="5">
    <source>
        <dbReference type="SAM" id="Phobius"/>
    </source>
</evidence>
<name>A0A9X3WSL3_9BACI</name>
<keyword evidence="4 5" id="KW-0472">Membrane</keyword>
<keyword evidence="2 5" id="KW-0812">Transmembrane</keyword>
<accession>A0A9X3WSL3</accession>
<evidence type="ECO:0000256" key="4">
    <source>
        <dbReference type="ARBA" id="ARBA00023136"/>
    </source>
</evidence>
<keyword evidence="3 5" id="KW-1133">Transmembrane helix</keyword>
<dbReference type="InterPro" id="IPR019109">
    <property type="entry name" value="MamF_MmsF"/>
</dbReference>
<feature type="transmembrane region" description="Helical" evidence="5">
    <location>
        <begin position="65"/>
        <end position="89"/>
    </location>
</feature>
<dbReference type="EMBL" id="JAMQJZ010000025">
    <property type="protein sequence ID" value="MDC3422669.1"/>
    <property type="molecule type" value="Genomic_DNA"/>
</dbReference>
<reference evidence="6" key="1">
    <citation type="submission" date="2022-06" db="EMBL/GenBank/DDBJ databases">
        <title>Aquibacillus sp. a new bacterium isolated from soil saline samples.</title>
        <authorList>
            <person name="Galisteo C."/>
            <person name="De La Haba R."/>
            <person name="Sanchez-Porro C."/>
            <person name="Ventosa A."/>
        </authorList>
    </citation>
    <scope>NUCLEOTIDE SEQUENCE</scope>
    <source>
        <strain evidence="6">JCM 12387</strain>
    </source>
</reference>
<feature type="transmembrane region" description="Helical" evidence="5">
    <location>
        <begin position="12"/>
        <end position="31"/>
    </location>
</feature>
<comment type="caution">
    <text evidence="6">The sequence shown here is derived from an EMBL/GenBank/DDBJ whole genome shotgun (WGS) entry which is preliminary data.</text>
</comment>
<organism evidence="6 7">
    <name type="scientific">Aquibacillus koreensis</name>
    <dbReference type="NCBI Taxonomy" id="279446"/>
    <lineage>
        <taxon>Bacteria</taxon>
        <taxon>Bacillati</taxon>
        <taxon>Bacillota</taxon>
        <taxon>Bacilli</taxon>
        <taxon>Bacillales</taxon>
        <taxon>Bacillaceae</taxon>
        <taxon>Aquibacillus</taxon>
    </lineage>
</organism>
<proteinExistence type="predicted"/>
<dbReference type="Proteomes" id="UP001145072">
    <property type="component" value="Unassembled WGS sequence"/>
</dbReference>
<evidence type="ECO:0000256" key="1">
    <source>
        <dbReference type="ARBA" id="ARBA00004141"/>
    </source>
</evidence>